<proteinExistence type="predicted"/>
<name>A0A2S3IU84_9POAL</name>
<gene>
    <name evidence="1" type="ORF">PAHAL_9G602300</name>
</gene>
<dbReference type="Gramene" id="PAN51551">
    <property type="protein sequence ID" value="PAN51551"/>
    <property type="gene ID" value="PAHAL_9G602300"/>
</dbReference>
<dbReference type="EMBL" id="CM008054">
    <property type="protein sequence ID" value="PAN51551.1"/>
    <property type="molecule type" value="Genomic_DNA"/>
</dbReference>
<reference evidence="1" key="1">
    <citation type="submission" date="2018-04" db="EMBL/GenBank/DDBJ databases">
        <title>WGS assembly of Panicum hallii.</title>
        <authorList>
            <person name="Lovell J."/>
            <person name="Jenkins J."/>
            <person name="Lowry D."/>
            <person name="Mamidi S."/>
            <person name="Sreedasyam A."/>
            <person name="Weng X."/>
            <person name="Barry K."/>
            <person name="Bonette J."/>
            <person name="Campitelli B."/>
            <person name="Daum C."/>
            <person name="Gordon S."/>
            <person name="Gould B."/>
            <person name="Lipzen A."/>
            <person name="Macqueen A."/>
            <person name="Palacio-Mejia J."/>
            <person name="Plott C."/>
            <person name="Shakirov E."/>
            <person name="Shu S."/>
            <person name="Yoshinaga Y."/>
            <person name="Zane M."/>
            <person name="Rokhsar D."/>
            <person name="Grimwood J."/>
            <person name="Schmutz J."/>
            <person name="Juenger T."/>
        </authorList>
    </citation>
    <scope>NUCLEOTIDE SEQUENCE [LARGE SCALE GENOMIC DNA]</scope>
    <source>
        <strain evidence="1">FIL2</strain>
    </source>
</reference>
<evidence type="ECO:0000313" key="1">
    <source>
        <dbReference type="EMBL" id="PAN51551.1"/>
    </source>
</evidence>
<sequence length="102" mass="10957">MEAGKQLTVVAPAVAAPSMHMEETTRPMGQLIKEEAVALTEQQRGCRTTALAWTPWASIKSKARAAGEYAVLRTRQGITMFGEPKLGPLVKAAAANEESHSH</sequence>
<accession>A0A2S3IU84</accession>
<dbReference type="Proteomes" id="UP000243499">
    <property type="component" value="Chromosome 9"/>
</dbReference>
<organism evidence="1">
    <name type="scientific">Panicum hallii</name>
    <dbReference type="NCBI Taxonomy" id="206008"/>
    <lineage>
        <taxon>Eukaryota</taxon>
        <taxon>Viridiplantae</taxon>
        <taxon>Streptophyta</taxon>
        <taxon>Embryophyta</taxon>
        <taxon>Tracheophyta</taxon>
        <taxon>Spermatophyta</taxon>
        <taxon>Magnoliopsida</taxon>
        <taxon>Liliopsida</taxon>
        <taxon>Poales</taxon>
        <taxon>Poaceae</taxon>
        <taxon>PACMAD clade</taxon>
        <taxon>Panicoideae</taxon>
        <taxon>Panicodae</taxon>
        <taxon>Paniceae</taxon>
        <taxon>Panicinae</taxon>
        <taxon>Panicum</taxon>
        <taxon>Panicum sect. Panicum</taxon>
    </lineage>
</organism>
<protein>
    <submittedName>
        <fullName evidence="1">Uncharacterized protein</fullName>
    </submittedName>
</protein>
<dbReference type="AlphaFoldDB" id="A0A2S3IU84"/>